<feature type="signal peptide" evidence="3">
    <location>
        <begin position="1"/>
        <end position="29"/>
    </location>
</feature>
<dbReference type="EMBL" id="JAMTCS010000001">
    <property type="protein sequence ID" value="MCP2263247.1"/>
    <property type="molecule type" value="Genomic_DNA"/>
</dbReference>
<dbReference type="Proteomes" id="UP001139493">
    <property type="component" value="Unassembled WGS sequence"/>
</dbReference>
<dbReference type="PANTHER" id="PTHR43329">
    <property type="entry name" value="EPOXIDE HYDROLASE"/>
    <property type="match status" value="1"/>
</dbReference>
<reference evidence="5" key="1">
    <citation type="submission" date="2022-06" db="EMBL/GenBank/DDBJ databases">
        <title>Genomic Encyclopedia of Archaeal and Bacterial Type Strains, Phase II (KMG-II): from individual species to whole genera.</title>
        <authorList>
            <person name="Goeker M."/>
        </authorList>
    </citation>
    <scope>NUCLEOTIDE SEQUENCE</scope>
    <source>
        <strain evidence="5">DSM 26652</strain>
    </source>
</reference>
<dbReference type="InterPro" id="IPR000639">
    <property type="entry name" value="Epox_hydrolase-like"/>
</dbReference>
<gene>
    <name evidence="5" type="ORF">APR03_000570</name>
</gene>
<dbReference type="RefSeq" id="WP_253832548.1">
    <property type="nucleotide sequence ID" value="NZ_JAMTCS010000001.1"/>
</dbReference>
<dbReference type="InterPro" id="IPR029058">
    <property type="entry name" value="AB_hydrolase_fold"/>
</dbReference>
<protein>
    <submittedName>
        <fullName evidence="5">Pimeloyl-ACP methyl ester carboxylesterase</fullName>
    </submittedName>
</protein>
<dbReference type="Pfam" id="PF00561">
    <property type="entry name" value="Abhydrolase_1"/>
    <property type="match status" value="1"/>
</dbReference>
<dbReference type="PRINTS" id="PR00412">
    <property type="entry name" value="EPOXHYDRLASE"/>
</dbReference>
<comment type="caution">
    <text evidence="5">The sequence shown here is derived from an EMBL/GenBank/DDBJ whole genome shotgun (WGS) entry which is preliminary data.</text>
</comment>
<evidence type="ECO:0000256" key="1">
    <source>
        <dbReference type="ARBA" id="ARBA00022801"/>
    </source>
</evidence>
<feature type="chain" id="PRO_5040824921" evidence="3">
    <location>
        <begin position="30"/>
        <end position="342"/>
    </location>
</feature>
<evidence type="ECO:0000259" key="4">
    <source>
        <dbReference type="Pfam" id="PF00561"/>
    </source>
</evidence>
<keyword evidence="3" id="KW-0732">Signal</keyword>
<feature type="compositionally biased region" description="Low complexity" evidence="2">
    <location>
        <begin position="29"/>
        <end position="50"/>
    </location>
</feature>
<organism evidence="5 6">
    <name type="scientific">Promicromonospora thailandica</name>
    <dbReference type="NCBI Taxonomy" id="765201"/>
    <lineage>
        <taxon>Bacteria</taxon>
        <taxon>Bacillati</taxon>
        <taxon>Actinomycetota</taxon>
        <taxon>Actinomycetes</taxon>
        <taxon>Micrococcales</taxon>
        <taxon>Promicromonosporaceae</taxon>
        <taxon>Promicromonospora</taxon>
    </lineage>
</organism>
<name>A0A9X2G0Z2_9MICO</name>
<dbReference type="AlphaFoldDB" id="A0A9X2G0Z2"/>
<evidence type="ECO:0000313" key="5">
    <source>
        <dbReference type="EMBL" id="MCP2263247.1"/>
    </source>
</evidence>
<proteinExistence type="predicted"/>
<evidence type="ECO:0000256" key="3">
    <source>
        <dbReference type="SAM" id="SignalP"/>
    </source>
</evidence>
<dbReference type="Gene3D" id="3.40.50.1820">
    <property type="entry name" value="alpha/beta hydrolase"/>
    <property type="match status" value="1"/>
</dbReference>
<dbReference type="GO" id="GO:0016787">
    <property type="term" value="F:hydrolase activity"/>
    <property type="evidence" value="ECO:0007669"/>
    <property type="project" value="UniProtKB-KW"/>
</dbReference>
<sequence>MRKRSAGVGAVVAAVLATAGLLLPGAAPAEGPPSARAATVATAPAEAAPASGKHHEARPPAGYSSHHARVNGFRMHYLRGGSGSPVVLLHGFPQTWAEWRDQLGPLAEDHTVIAVDLRGTGDSGVPKGGYDTVQLAQDVHDLLTQLGLNDGIQIVAHDIGAWVAYPYAAMWPDEVERMALMEGPIPDESIYGYPALDAAGGPSIWHYGFFQQEISETLVEGSERELVEGFIGQFLGDPSAFGPADYEFYARYLREPGRWDAWLKMYRALHVDVEQNAELQARGPLPMPILAIGGEKSLGTYIGTQLEEYASDVETRVLPGAGHWVTEERPHELTQMLRTFLR</sequence>
<evidence type="ECO:0000256" key="2">
    <source>
        <dbReference type="SAM" id="MobiDB-lite"/>
    </source>
</evidence>
<feature type="domain" description="AB hydrolase-1" evidence="4">
    <location>
        <begin position="85"/>
        <end position="330"/>
    </location>
</feature>
<dbReference type="InterPro" id="IPR000073">
    <property type="entry name" value="AB_hydrolase_1"/>
</dbReference>
<keyword evidence="1" id="KW-0378">Hydrolase</keyword>
<evidence type="ECO:0000313" key="6">
    <source>
        <dbReference type="Proteomes" id="UP001139493"/>
    </source>
</evidence>
<feature type="region of interest" description="Disordered" evidence="2">
    <location>
        <begin position="29"/>
        <end position="65"/>
    </location>
</feature>
<keyword evidence="6" id="KW-1185">Reference proteome</keyword>
<accession>A0A9X2G0Z2</accession>
<dbReference type="SUPFAM" id="SSF53474">
    <property type="entry name" value="alpha/beta-Hydrolases"/>
    <property type="match status" value="1"/>
</dbReference>